<gene>
    <name evidence="3" type="ORF">G3446_07180</name>
</gene>
<evidence type="ECO:0000313" key="3">
    <source>
        <dbReference type="EMBL" id="NEV61672.1"/>
    </source>
</evidence>
<sequence>MPNAFDLSDDRAYRSWRARKLDQDPPLSEQLAVEIRRLSEPSQAERAALRERVAAYNVALVRVRPEDVTPEAILALGRALGLTRTDDNLFADDRAVSRIAAAPQLPRGREPAPANRADFIPYTNKPLRWHTDGYYNAPEDQVLAWTLFCARPAREGGVNSLLDPEVAYIRLRDATDSHIAALAHPEALRIPPNWQHGRLIRPDSVGPVFSIRDGYLHMRYSARARNVIWRSSAETTAARDALTQLFSVGDAFTLTHRLAAGEGFITNNVLHSRTGFSDGDTVASQRLLYRVRYRERIR</sequence>
<dbReference type="RefSeq" id="WP_164452127.1">
    <property type="nucleotide sequence ID" value="NZ_JAAIJQ010000015.1"/>
</dbReference>
<feature type="domain" description="TauD/TfdA-like" evidence="2">
    <location>
        <begin position="32"/>
        <end position="291"/>
    </location>
</feature>
<evidence type="ECO:0000259" key="2">
    <source>
        <dbReference type="Pfam" id="PF02668"/>
    </source>
</evidence>
<dbReference type="AlphaFoldDB" id="A0A6M0JVV9"/>
<name>A0A6M0JVV9_9GAMM</name>
<protein>
    <submittedName>
        <fullName evidence="3">TauD/TfdA family dioxygenase</fullName>
    </submittedName>
</protein>
<keyword evidence="4" id="KW-1185">Reference proteome</keyword>
<keyword evidence="1" id="KW-0560">Oxidoreductase</keyword>
<dbReference type="EMBL" id="JAAIJQ010000015">
    <property type="protein sequence ID" value="NEV61672.1"/>
    <property type="molecule type" value="Genomic_DNA"/>
</dbReference>
<dbReference type="InterPro" id="IPR042098">
    <property type="entry name" value="TauD-like_sf"/>
</dbReference>
<evidence type="ECO:0000313" key="4">
    <source>
        <dbReference type="Proteomes" id="UP000483379"/>
    </source>
</evidence>
<dbReference type="Pfam" id="PF02668">
    <property type="entry name" value="TauD"/>
    <property type="match status" value="1"/>
</dbReference>
<dbReference type="InterPro" id="IPR003819">
    <property type="entry name" value="TauD/TfdA-like"/>
</dbReference>
<comment type="caution">
    <text evidence="3">The sequence shown here is derived from an EMBL/GenBank/DDBJ whole genome shotgun (WGS) entry which is preliminary data.</text>
</comment>
<evidence type="ECO:0000256" key="1">
    <source>
        <dbReference type="ARBA" id="ARBA00023002"/>
    </source>
</evidence>
<organism evidence="3 4">
    <name type="scientific">Thiorhodococcus minor</name>
    <dbReference type="NCBI Taxonomy" id="57489"/>
    <lineage>
        <taxon>Bacteria</taxon>
        <taxon>Pseudomonadati</taxon>
        <taxon>Pseudomonadota</taxon>
        <taxon>Gammaproteobacteria</taxon>
        <taxon>Chromatiales</taxon>
        <taxon>Chromatiaceae</taxon>
        <taxon>Thiorhodococcus</taxon>
    </lineage>
</organism>
<dbReference type="Proteomes" id="UP000483379">
    <property type="component" value="Unassembled WGS sequence"/>
</dbReference>
<dbReference type="Gene3D" id="3.60.130.10">
    <property type="entry name" value="Clavaminate synthase-like"/>
    <property type="match status" value="1"/>
</dbReference>
<dbReference type="GO" id="GO:0016706">
    <property type="term" value="F:2-oxoglutarate-dependent dioxygenase activity"/>
    <property type="evidence" value="ECO:0007669"/>
    <property type="project" value="UniProtKB-ARBA"/>
</dbReference>
<accession>A0A6M0JVV9</accession>
<dbReference type="SUPFAM" id="SSF51197">
    <property type="entry name" value="Clavaminate synthase-like"/>
    <property type="match status" value="1"/>
</dbReference>
<reference evidence="3 4" key="1">
    <citation type="submission" date="2020-02" db="EMBL/GenBank/DDBJ databases">
        <title>Genome sequences of Thiorhodococcus mannitoliphagus and Thiorhodococcus minor, purple sulfur photosynthetic bacteria in the gammaproteobacterial family, Chromatiaceae.</title>
        <authorList>
            <person name="Aviles F.A."/>
            <person name="Meyer T.E."/>
            <person name="Kyndt J.A."/>
        </authorList>
    </citation>
    <scope>NUCLEOTIDE SEQUENCE [LARGE SCALE GENOMIC DNA]</scope>
    <source>
        <strain evidence="3 4">DSM 11518</strain>
    </source>
</reference>
<proteinExistence type="predicted"/>
<keyword evidence="3" id="KW-0223">Dioxygenase</keyword>